<keyword evidence="8 13" id="KW-0472">Membrane</keyword>
<evidence type="ECO:0000256" key="8">
    <source>
        <dbReference type="ARBA" id="ARBA00023136"/>
    </source>
</evidence>
<dbReference type="PANTHER" id="PTHR33445">
    <property type="entry name" value="ATP SYNTHASE SUBUNIT B', CHLOROPLASTIC"/>
    <property type="match status" value="1"/>
</dbReference>
<keyword evidence="2 13" id="KW-0813">Transport</keyword>
<evidence type="ECO:0000256" key="13">
    <source>
        <dbReference type="HAMAP-Rule" id="MF_01398"/>
    </source>
</evidence>
<dbReference type="InterPro" id="IPR050059">
    <property type="entry name" value="ATP_synthase_B_chain"/>
</dbReference>
<keyword evidence="6 13" id="KW-1133">Transmembrane helix</keyword>
<evidence type="ECO:0000256" key="6">
    <source>
        <dbReference type="ARBA" id="ARBA00022989"/>
    </source>
</evidence>
<keyword evidence="15" id="KW-0175">Coiled coil</keyword>
<dbReference type="Pfam" id="PF00430">
    <property type="entry name" value="ATP-synt_B"/>
    <property type="match status" value="1"/>
</dbReference>
<sequence length="187" mass="20128">MINSEHVVDTIDAHQAVAHGAHGPELLGFSAEGWVYWGVTIFLLLAIFVFKFPKLIAKALDDKIAEARRQLDEAQSIRSEAEALLAEAKRRHQASAGDADAILAHAQDEAKDIVAKAHADAEELTKRRQKMAEDKIAAAERQAIADVRAKAADAAALAAGRVIAAKHDVAADREMVDRTIAGLGRLN</sequence>
<keyword evidence="3 13" id="KW-0138">CF(0)</keyword>
<keyword evidence="4 13" id="KW-0812">Transmembrane</keyword>
<keyword evidence="5 13" id="KW-0375">Hydrogen ion transport</keyword>
<evidence type="ECO:0000256" key="4">
    <source>
        <dbReference type="ARBA" id="ARBA00022692"/>
    </source>
</evidence>
<evidence type="ECO:0000256" key="2">
    <source>
        <dbReference type="ARBA" id="ARBA00022448"/>
    </source>
</evidence>
<organism evidence="16 17">
    <name type="scientific">Stakelama flava</name>
    <dbReference type="NCBI Taxonomy" id="2860338"/>
    <lineage>
        <taxon>Bacteria</taxon>
        <taxon>Pseudomonadati</taxon>
        <taxon>Pseudomonadota</taxon>
        <taxon>Alphaproteobacteria</taxon>
        <taxon>Sphingomonadales</taxon>
        <taxon>Sphingomonadaceae</taxon>
        <taxon>Stakelama</taxon>
    </lineage>
</organism>
<keyword evidence="13" id="KW-1003">Cell membrane</keyword>
<comment type="function">
    <text evidence="11">Component of the F(0) channel, it forms part of the peripheral stalk, linking F(1) to F(0). The b'-subunit is a diverged and duplicated form of b found in plants and photosynthetic bacteria.</text>
</comment>
<dbReference type="Proteomes" id="UP001197214">
    <property type="component" value="Unassembled WGS sequence"/>
</dbReference>
<keyword evidence="17" id="KW-1185">Reference proteome</keyword>
<keyword evidence="7 13" id="KW-0406">Ion transport</keyword>
<evidence type="ECO:0000256" key="11">
    <source>
        <dbReference type="ARBA" id="ARBA00025614"/>
    </source>
</evidence>
<evidence type="ECO:0000256" key="1">
    <source>
        <dbReference type="ARBA" id="ARBA00005513"/>
    </source>
</evidence>
<feature type="coiled-coil region" evidence="15">
    <location>
        <begin position="57"/>
        <end position="142"/>
    </location>
</feature>
<comment type="subcellular location">
    <subcellularLocation>
        <location evidence="13">Cell membrane</location>
        <topology evidence="13">Single-pass membrane protein</topology>
    </subcellularLocation>
    <subcellularLocation>
        <location evidence="12">Endomembrane system</location>
        <topology evidence="12">Single-pass membrane protein</topology>
    </subcellularLocation>
</comment>
<dbReference type="RefSeq" id="WP_219238968.1">
    <property type="nucleotide sequence ID" value="NZ_JAHWZX010000014.1"/>
</dbReference>
<evidence type="ECO:0000256" key="3">
    <source>
        <dbReference type="ARBA" id="ARBA00022547"/>
    </source>
</evidence>
<proteinExistence type="inferred from homology"/>
<evidence type="ECO:0000256" key="10">
    <source>
        <dbReference type="ARBA" id="ARBA00025198"/>
    </source>
</evidence>
<dbReference type="PANTHER" id="PTHR33445:SF1">
    <property type="entry name" value="ATP SYNTHASE SUBUNIT B"/>
    <property type="match status" value="1"/>
</dbReference>
<gene>
    <name evidence="13" type="primary">atpF</name>
    <name evidence="16" type="ORF">KY084_13295</name>
</gene>
<dbReference type="InterPro" id="IPR002146">
    <property type="entry name" value="ATP_synth_b/b'su_bac/chlpt"/>
</dbReference>
<dbReference type="HAMAP" id="MF_01398">
    <property type="entry name" value="ATP_synth_b_bprime"/>
    <property type="match status" value="1"/>
</dbReference>
<evidence type="ECO:0000313" key="16">
    <source>
        <dbReference type="EMBL" id="MBW4331843.1"/>
    </source>
</evidence>
<evidence type="ECO:0000256" key="5">
    <source>
        <dbReference type="ARBA" id="ARBA00022781"/>
    </source>
</evidence>
<evidence type="ECO:0000256" key="9">
    <source>
        <dbReference type="ARBA" id="ARBA00023310"/>
    </source>
</evidence>
<protein>
    <recommendedName>
        <fullName evidence="13">ATP synthase subunit b</fullName>
    </recommendedName>
    <alternativeName>
        <fullName evidence="13">ATP synthase F(0) sector subunit b</fullName>
    </alternativeName>
    <alternativeName>
        <fullName evidence="13">ATPase subunit I</fullName>
    </alternativeName>
    <alternativeName>
        <fullName evidence="13">F-type ATPase subunit b</fullName>
        <shortName evidence="13">F-ATPase subunit b</shortName>
    </alternativeName>
</protein>
<evidence type="ECO:0000256" key="12">
    <source>
        <dbReference type="ARBA" id="ARBA00037847"/>
    </source>
</evidence>
<comment type="similarity">
    <text evidence="1 13 14">Belongs to the ATPase B chain family.</text>
</comment>
<reference evidence="16 17" key="1">
    <citation type="submission" date="2021-07" db="EMBL/GenBank/DDBJ databases">
        <title>Stakelama flava sp. nov., a novel endophytic bacterium isolated from branch of Kandelia candel.</title>
        <authorList>
            <person name="Tuo L."/>
        </authorList>
    </citation>
    <scope>NUCLEOTIDE SEQUENCE [LARGE SCALE GENOMIC DNA]</scope>
    <source>
        <strain evidence="16 17">CBK3Z-3</strain>
    </source>
</reference>
<comment type="caution">
    <text evidence="16">The sequence shown here is derived from an EMBL/GenBank/DDBJ whole genome shotgun (WGS) entry which is preliminary data.</text>
</comment>
<comment type="function">
    <text evidence="10 13">F(1)F(0) ATP synthase produces ATP from ADP in the presence of a proton or sodium gradient. F-type ATPases consist of two structural domains, F(1) containing the extramembraneous catalytic core and F(0) containing the membrane proton channel, linked together by a central stalk and a peripheral stalk. During catalysis, ATP synthesis in the catalytic domain of F(1) is coupled via a rotary mechanism of the central stalk subunits to proton translocation.</text>
</comment>
<keyword evidence="9 13" id="KW-0066">ATP synthesis</keyword>
<name>A0ABS6XPY4_9SPHN</name>
<evidence type="ECO:0000256" key="15">
    <source>
        <dbReference type="SAM" id="Coils"/>
    </source>
</evidence>
<accession>A0ABS6XPY4</accession>
<dbReference type="EMBL" id="JAHWZX010000014">
    <property type="protein sequence ID" value="MBW4331843.1"/>
    <property type="molecule type" value="Genomic_DNA"/>
</dbReference>
<evidence type="ECO:0000256" key="14">
    <source>
        <dbReference type="RuleBase" id="RU003848"/>
    </source>
</evidence>
<feature type="transmembrane region" description="Helical" evidence="13">
    <location>
        <begin position="34"/>
        <end position="53"/>
    </location>
</feature>
<comment type="subunit">
    <text evidence="13">F-type ATPases have 2 components, F(1) - the catalytic core - and F(0) - the membrane proton channel. F(1) has five subunits: alpha(3), beta(3), gamma(1), delta(1), epsilon(1). F(0) has three main subunits: a(1), b(2) and c(10-14). The alpha and beta chains form an alternating ring which encloses part of the gamma chain. F(1) is attached to F(0) by a central stalk formed by the gamma and epsilon chains, while a peripheral stalk is formed by the delta and b chains.</text>
</comment>
<evidence type="ECO:0000313" key="17">
    <source>
        <dbReference type="Proteomes" id="UP001197214"/>
    </source>
</evidence>
<evidence type="ECO:0000256" key="7">
    <source>
        <dbReference type="ARBA" id="ARBA00023065"/>
    </source>
</evidence>
<dbReference type="CDD" id="cd06503">
    <property type="entry name" value="ATP-synt_Fo_b"/>
    <property type="match status" value="1"/>
</dbReference>